<keyword evidence="1" id="KW-1133">Transmembrane helix</keyword>
<evidence type="ECO:0000313" key="2">
    <source>
        <dbReference type="EMBL" id="MBW4464163.1"/>
    </source>
</evidence>
<comment type="caution">
    <text evidence="2">The sequence shown here is derived from an EMBL/GenBank/DDBJ whole genome shotgun (WGS) entry which is preliminary data.</text>
</comment>
<feature type="transmembrane region" description="Helical" evidence="1">
    <location>
        <begin position="451"/>
        <end position="468"/>
    </location>
</feature>
<organism evidence="2 3">
    <name type="scientific">Pegethrix bostrychoides GSE-TBD4-15B</name>
    <dbReference type="NCBI Taxonomy" id="2839662"/>
    <lineage>
        <taxon>Bacteria</taxon>
        <taxon>Bacillati</taxon>
        <taxon>Cyanobacteriota</taxon>
        <taxon>Cyanophyceae</taxon>
        <taxon>Oculatellales</taxon>
        <taxon>Oculatellaceae</taxon>
        <taxon>Pegethrix</taxon>
    </lineage>
</organism>
<protein>
    <submittedName>
        <fullName evidence="2">Uncharacterized protein</fullName>
    </submittedName>
</protein>
<keyword evidence="1" id="KW-0472">Membrane</keyword>
<reference evidence="2" key="1">
    <citation type="submission" date="2021-05" db="EMBL/GenBank/DDBJ databases">
        <authorList>
            <person name="Pietrasiak N."/>
            <person name="Ward R."/>
            <person name="Stajich J.E."/>
            <person name="Kurbessoian T."/>
        </authorList>
    </citation>
    <scope>NUCLEOTIDE SEQUENCE</scope>
    <source>
        <strain evidence="2">GSE-TBD4-15B</strain>
    </source>
</reference>
<gene>
    <name evidence="2" type="ORF">KME07_01830</name>
</gene>
<feature type="transmembrane region" description="Helical" evidence="1">
    <location>
        <begin position="47"/>
        <end position="67"/>
    </location>
</feature>
<feature type="transmembrane region" description="Helical" evidence="1">
    <location>
        <begin position="213"/>
        <end position="239"/>
    </location>
</feature>
<feature type="transmembrane region" description="Helical" evidence="1">
    <location>
        <begin position="251"/>
        <end position="271"/>
    </location>
</feature>
<keyword evidence="1" id="KW-0812">Transmembrane</keyword>
<reference evidence="2" key="2">
    <citation type="journal article" date="2022" name="Microbiol. Resour. Announc.">
        <title>Metagenome Sequencing to Explore Phylogenomics of Terrestrial Cyanobacteria.</title>
        <authorList>
            <person name="Ward R.D."/>
            <person name="Stajich J.E."/>
            <person name="Johansen J.R."/>
            <person name="Huntemann M."/>
            <person name="Clum A."/>
            <person name="Foster B."/>
            <person name="Foster B."/>
            <person name="Roux S."/>
            <person name="Palaniappan K."/>
            <person name="Varghese N."/>
            <person name="Mukherjee S."/>
            <person name="Reddy T.B.K."/>
            <person name="Daum C."/>
            <person name="Copeland A."/>
            <person name="Chen I.A."/>
            <person name="Ivanova N.N."/>
            <person name="Kyrpides N.C."/>
            <person name="Shapiro N."/>
            <person name="Eloe-Fadrosh E.A."/>
            <person name="Pietrasiak N."/>
        </authorList>
    </citation>
    <scope>NUCLEOTIDE SEQUENCE</scope>
    <source>
        <strain evidence="2">GSE-TBD4-15B</strain>
    </source>
</reference>
<dbReference type="Proteomes" id="UP000707356">
    <property type="component" value="Unassembled WGS sequence"/>
</dbReference>
<evidence type="ECO:0000256" key="1">
    <source>
        <dbReference type="SAM" id="Phobius"/>
    </source>
</evidence>
<proteinExistence type="predicted"/>
<name>A0A951P7R5_9CYAN</name>
<sequence length="477" mass="52428">MSVTNTATKLAQPTVTTATQINIGQPTLRQRLSQSLQSLSTPQWYRVGLYGTCGASLLLLLSAIVSVQAQRNGIESVAKSAIPNVIQAQRLKTAMTDIDAMVANRMLGSLSGAGQELYYKRQGELSERIVQAAQIASGETEQAMIQSLVRSFNAYTVQAEQARFAKQRGDQAGVLEAYRQAAEILDRQMLPSADRLARINEAKLQASYRQTQAIAIWSYLGILLSGLLPLGSLVVLQIWLAHQTRRRLSPMLVAATLLSLLSLFTSSSGLLSRSSQLRMLTEDAYASLRALRVGRVHLYQANGSASRYLLDPTEQNLQAFDWQTEQVLKLPDGVTLPQVIAAYKTDQQVPGLSGEFADALNQISFPGERERLIAMLAAYGQYLQVNQQIRQLFASGQTQAAIDLSIGGNPGQSYAIFKQLRDQNEQAVVINTEMLDQLTAQMLNTLNGFEGKAAMITALTMLMILFGLRPRLREYLL</sequence>
<evidence type="ECO:0000313" key="3">
    <source>
        <dbReference type="Proteomes" id="UP000707356"/>
    </source>
</evidence>
<dbReference type="EMBL" id="JAHHHV010000007">
    <property type="protein sequence ID" value="MBW4464163.1"/>
    <property type="molecule type" value="Genomic_DNA"/>
</dbReference>
<dbReference type="AlphaFoldDB" id="A0A951P7R5"/>
<accession>A0A951P7R5</accession>